<dbReference type="GO" id="GO:0008270">
    <property type="term" value="F:zinc ion binding"/>
    <property type="evidence" value="ECO:0007669"/>
    <property type="project" value="UniProtKB-KW"/>
</dbReference>
<evidence type="ECO:0000259" key="2">
    <source>
        <dbReference type="PROSITE" id="PS50157"/>
    </source>
</evidence>
<proteinExistence type="predicted"/>
<protein>
    <recommendedName>
        <fullName evidence="2">C2H2-type domain-containing protein</fullName>
    </recommendedName>
</protein>
<organism evidence="3">
    <name type="scientific">Brachypodium distachyon</name>
    <name type="common">Purple false brome</name>
    <name type="synonym">Trachynia distachya</name>
    <dbReference type="NCBI Taxonomy" id="15368"/>
    <lineage>
        <taxon>Eukaryota</taxon>
        <taxon>Viridiplantae</taxon>
        <taxon>Streptophyta</taxon>
        <taxon>Embryophyta</taxon>
        <taxon>Tracheophyta</taxon>
        <taxon>Spermatophyta</taxon>
        <taxon>Magnoliopsida</taxon>
        <taxon>Liliopsida</taxon>
        <taxon>Poales</taxon>
        <taxon>Poaceae</taxon>
        <taxon>BOP clade</taxon>
        <taxon>Pooideae</taxon>
        <taxon>Stipodae</taxon>
        <taxon>Brachypodieae</taxon>
        <taxon>Brachypodium</taxon>
    </lineage>
</organism>
<evidence type="ECO:0000313" key="5">
    <source>
        <dbReference type="Proteomes" id="UP000008810"/>
    </source>
</evidence>
<reference evidence="3" key="2">
    <citation type="submission" date="2017-06" db="EMBL/GenBank/DDBJ databases">
        <title>WGS assembly of Brachypodium distachyon.</title>
        <authorList>
            <consortium name="The International Brachypodium Initiative"/>
            <person name="Lucas S."/>
            <person name="Harmon-Smith M."/>
            <person name="Lail K."/>
            <person name="Tice H."/>
            <person name="Grimwood J."/>
            <person name="Bruce D."/>
            <person name="Barry K."/>
            <person name="Shu S."/>
            <person name="Lindquist E."/>
            <person name="Wang M."/>
            <person name="Pitluck S."/>
            <person name="Vogel J.P."/>
            <person name="Garvin D.F."/>
            <person name="Mockler T.C."/>
            <person name="Schmutz J."/>
            <person name="Rokhsar D."/>
            <person name="Bevan M.W."/>
        </authorList>
    </citation>
    <scope>NUCLEOTIDE SEQUENCE</scope>
    <source>
        <strain evidence="3">Bd21</strain>
    </source>
</reference>
<evidence type="ECO:0000313" key="3">
    <source>
        <dbReference type="EMBL" id="KQJ90342.1"/>
    </source>
</evidence>
<dbReference type="InterPro" id="IPR045320">
    <property type="entry name" value="JAGGED/SL1-like"/>
</dbReference>
<dbReference type="KEGG" id="bdi:100838629"/>
<dbReference type="FunCoup" id="A0A0Q3ES67">
    <property type="interactions" value="2"/>
</dbReference>
<dbReference type="PANTHER" id="PTHR45730:SF137">
    <property type="entry name" value="OS09G0430600 PROTEIN"/>
    <property type="match status" value="1"/>
</dbReference>
<dbReference type="STRING" id="15368.A0A0Q3ES67"/>
<name>A0A0Q3ES67_BRADI</name>
<dbReference type="Gramene" id="KQJ90342">
    <property type="protein sequence ID" value="KQJ90342"/>
    <property type="gene ID" value="BRADI_4g30910v3"/>
</dbReference>
<dbReference type="SUPFAM" id="SSF57667">
    <property type="entry name" value="beta-beta-alpha zinc fingers"/>
    <property type="match status" value="1"/>
</dbReference>
<evidence type="ECO:0000256" key="1">
    <source>
        <dbReference type="PROSITE-ProRule" id="PRU00042"/>
    </source>
</evidence>
<reference evidence="4" key="3">
    <citation type="submission" date="2018-08" db="UniProtKB">
        <authorList>
            <consortium name="EnsemblPlants"/>
        </authorList>
    </citation>
    <scope>IDENTIFICATION</scope>
    <source>
        <strain evidence="4">cv. Bd21</strain>
    </source>
</reference>
<dbReference type="PANTHER" id="PTHR45730">
    <property type="entry name" value="ZINC FINGER PROTEIN JAGGED"/>
    <property type="match status" value="1"/>
</dbReference>
<dbReference type="InterPro" id="IPR036236">
    <property type="entry name" value="Znf_C2H2_sf"/>
</dbReference>
<reference evidence="3 4" key="1">
    <citation type="journal article" date="2010" name="Nature">
        <title>Genome sequencing and analysis of the model grass Brachypodium distachyon.</title>
        <authorList>
            <consortium name="International Brachypodium Initiative"/>
        </authorList>
    </citation>
    <scope>NUCLEOTIDE SEQUENCE [LARGE SCALE GENOMIC DNA]</scope>
    <source>
        <strain evidence="3 4">Bd21</strain>
    </source>
</reference>
<dbReference type="OrthoDB" id="718560at2759"/>
<accession>A0A0Q3ES67</accession>
<keyword evidence="5" id="KW-1185">Reference proteome</keyword>
<evidence type="ECO:0000313" key="4">
    <source>
        <dbReference type="EnsemblPlants" id="KQJ90342"/>
    </source>
</evidence>
<dbReference type="PROSITE" id="PS00028">
    <property type="entry name" value="ZINC_FINGER_C2H2_1"/>
    <property type="match status" value="1"/>
</dbReference>
<dbReference type="AlphaFoldDB" id="A0A0Q3ES67"/>
<dbReference type="ExpressionAtlas" id="A0A0Q3ES67">
    <property type="expression patterns" value="baseline and differential"/>
</dbReference>
<keyword evidence="1" id="KW-0479">Metal-binding</keyword>
<dbReference type="PROSITE" id="PS50157">
    <property type="entry name" value="ZINC_FINGER_C2H2_2"/>
    <property type="match status" value="1"/>
</dbReference>
<dbReference type="EnsemblPlants" id="KQJ90342">
    <property type="protein sequence ID" value="KQJ90342"/>
    <property type="gene ID" value="BRADI_4g30910v3"/>
</dbReference>
<dbReference type="RefSeq" id="XP_003576559.2">
    <property type="nucleotide sequence ID" value="XM_003576511.4"/>
</dbReference>
<keyword evidence="1" id="KW-0863">Zinc-finger</keyword>
<dbReference type="InterPro" id="IPR013087">
    <property type="entry name" value="Znf_C2H2_type"/>
</dbReference>
<keyword evidence="1" id="KW-0862">Zinc</keyword>
<feature type="domain" description="C2H2-type" evidence="2">
    <location>
        <begin position="32"/>
        <end position="59"/>
    </location>
</feature>
<dbReference type="EMBL" id="CM000883">
    <property type="protein sequence ID" value="KQJ90342.1"/>
    <property type="molecule type" value="Genomic_DNA"/>
</dbReference>
<dbReference type="Proteomes" id="UP000008810">
    <property type="component" value="Chromosome 4"/>
</dbReference>
<dbReference type="GeneID" id="100838629"/>
<dbReference type="GO" id="GO:0003700">
    <property type="term" value="F:DNA-binding transcription factor activity"/>
    <property type="evidence" value="ECO:0007669"/>
    <property type="project" value="InterPro"/>
</dbReference>
<sequence length="127" mass="13764">MMELNNSEQDEHEVNLELTLAPAAPPEPRGFFFCVYCDRKFRCSQALGGHQNGHKLERSLAKRRREIAAATRAHGAGAPSASDLLMPAAGKAAAAPVRGMARKRGRSLSEHGYGTIEGADEEDITFD</sequence>
<gene>
    <name evidence="4" type="primary">LOC100838629</name>
    <name evidence="3" type="ORF">BRADI_4g30910v3</name>
</gene>